<dbReference type="CDD" id="cd01949">
    <property type="entry name" value="GGDEF"/>
    <property type="match status" value="1"/>
</dbReference>
<feature type="coiled-coil region" evidence="3">
    <location>
        <begin position="76"/>
        <end position="103"/>
    </location>
</feature>
<dbReference type="Proteomes" id="UP000233293">
    <property type="component" value="Unassembled WGS sequence"/>
</dbReference>
<evidence type="ECO:0000259" key="4">
    <source>
        <dbReference type="PROSITE" id="PS50887"/>
    </source>
</evidence>
<comment type="caution">
    <text evidence="5">The sequence shown here is derived from an EMBL/GenBank/DDBJ whole genome shotgun (WGS) entry which is preliminary data.</text>
</comment>
<dbReference type="PANTHER" id="PTHR45138">
    <property type="entry name" value="REGULATORY COMPONENTS OF SENSORY TRANSDUCTION SYSTEM"/>
    <property type="match status" value="1"/>
</dbReference>
<dbReference type="NCBIfam" id="NF038266">
    <property type="entry name" value="diguan_SiaD"/>
    <property type="match status" value="1"/>
</dbReference>
<dbReference type="GO" id="GO:0052621">
    <property type="term" value="F:diguanylate cyclase activity"/>
    <property type="evidence" value="ECO:0007669"/>
    <property type="project" value="UniProtKB-EC"/>
</dbReference>
<dbReference type="EC" id="2.7.7.65" evidence="1"/>
<dbReference type="RefSeq" id="WP_101248848.1">
    <property type="nucleotide sequence ID" value="NZ_PIUM01000001.1"/>
</dbReference>
<dbReference type="SMART" id="SM00267">
    <property type="entry name" value="GGDEF"/>
    <property type="match status" value="1"/>
</dbReference>
<organism evidence="5 6">
    <name type="scientific">Telmatospirillum siberiense</name>
    <dbReference type="NCBI Taxonomy" id="382514"/>
    <lineage>
        <taxon>Bacteria</taxon>
        <taxon>Pseudomonadati</taxon>
        <taxon>Pseudomonadota</taxon>
        <taxon>Alphaproteobacteria</taxon>
        <taxon>Rhodospirillales</taxon>
        <taxon>Rhodospirillaceae</taxon>
        <taxon>Telmatospirillum</taxon>
    </lineage>
</organism>
<evidence type="ECO:0000256" key="2">
    <source>
        <dbReference type="ARBA" id="ARBA00034247"/>
    </source>
</evidence>
<dbReference type="InterPro" id="IPR043128">
    <property type="entry name" value="Rev_trsase/Diguanyl_cyclase"/>
</dbReference>
<comment type="catalytic activity">
    <reaction evidence="2">
        <text>2 GTP = 3',3'-c-di-GMP + 2 diphosphate</text>
        <dbReference type="Rhea" id="RHEA:24898"/>
        <dbReference type="ChEBI" id="CHEBI:33019"/>
        <dbReference type="ChEBI" id="CHEBI:37565"/>
        <dbReference type="ChEBI" id="CHEBI:58805"/>
        <dbReference type="EC" id="2.7.7.65"/>
    </reaction>
</comment>
<dbReference type="OrthoDB" id="9812260at2"/>
<dbReference type="Pfam" id="PF00990">
    <property type="entry name" value="GGDEF"/>
    <property type="match status" value="1"/>
</dbReference>
<accession>A0A2N3Q1S9</accession>
<sequence length="263" mass="30067">MPPDRRPLDDIIEDLLADSQYEGHPLRDALNRLWTQSRDHLNRLERIAHISDGYQKMAFDQTISLQQRYDRELRRLEKAVRISDRYQDMMRELNNALQDASTRDHLTGLANRRMLVDQLKMETQRAERQGHSYTLAMLDVDHFKQVNDLYGHDLGDRALIEVAGAMQRALREYDLCGRWGGEEFLILLPQTSIGAACSVIERVRESLQRKPMPGEAPGTGIKITASIGLAEHQPGEGFSDTVNRADEALLEAKRAGRDCYRLA</sequence>
<dbReference type="PROSITE" id="PS50887">
    <property type="entry name" value="GGDEF"/>
    <property type="match status" value="1"/>
</dbReference>
<evidence type="ECO:0000256" key="1">
    <source>
        <dbReference type="ARBA" id="ARBA00012528"/>
    </source>
</evidence>
<dbReference type="InterPro" id="IPR000160">
    <property type="entry name" value="GGDEF_dom"/>
</dbReference>
<name>A0A2N3Q1S9_9PROT</name>
<evidence type="ECO:0000313" key="5">
    <source>
        <dbReference type="EMBL" id="PKU26617.1"/>
    </source>
</evidence>
<dbReference type="GO" id="GO:0005886">
    <property type="term" value="C:plasma membrane"/>
    <property type="evidence" value="ECO:0007669"/>
    <property type="project" value="TreeGrafter"/>
</dbReference>
<dbReference type="EMBL" id="PIUM01000001">
    <property type="protein sequence ID" value="PKU26617.1"/>
    <property type="molecule type" value="Genomic_DNA"/>
</dbReference>
<dbReference type="FunFam" id="3.30.70.270:FF:000001">
    <property type="entry name" value="Diguanylate cyclase domain protein"/>
    <property type="match status" value="1"/>
</dbReference>
<reference evidence="6" key="1">
    <citation type="submission" date="2017-12" db="EMBL/GenBank/DDBJ databases">
        <title>Draft genome sequence of Telmatospirillum siberiense 26-4b1T, an acidotolerant peatland alphaproteobacterium potentially involved in sulfur cycling.</title>
        <authorList>
            <person name="Hausmann B."/>
            <person name="Pjevac P."/>
            <person name="Schreck K."/>
            <person name="Herbold C.W."/>
            <person name="Daims H."/>
            <person name="Wagner M."/>
            <person name="Pester M."/>
            <person name="Loy A."/>
        </authorList>
    </citation>
    <scope>NUCLEOTIDE SEQUENCE [LARGE SCALE GENOMIC DNA]</scope>
    <source>
        <strain evidence="6">26-4b1</strain>
    </source>
</reference>
<gene>
    <name evidence="5" type="ORF">CWS72_01945</name>
</gene>
<dbReference type="AlphaFoldDB" id="A0A2N3Q1S9"/>
<proteinExistence type="predicted"/>
<keyword evidence="3" id="KW-0175">Coiled coil</keyword>
<evidence type="ECO:0000313" key="6">
    <source>
        <dbReference type="Proteomes" id="UP000233293"/>
    </source>
</evidence>
<dbReference type="PANTHER" id="PTHR45138:SF9">
    <property type="entry name" value="DIGUANYLATE CYCLASE DGCM-RELATED"/>
    <property type="match status" value="1"/>
</dbReference>
<dbReference type="NCBIfam" id="TIGR00254">
    <property type="entry name" value="GGDEF"/>
    <property type="match status" value="1"/>
</dbReference>
<evidence type="ECO:0000256" key="3">
    <source>
        <dbReference type="SAM" id="Coils"/>
    </source>
</evidence>
<dbReference type="InterPro" id="IPR029787">
    <property type="entry name" value="Nucleotide_cyclase"/>
</dbReference>
<feature type="domain" description="GGDEF" evidence="4">
    <location>
        <begin position="131"/>
        <end position="263"/>
    </location>
</feature>
<dbReference type="SUPFAM" id="SSF55073">
    <property type="entry name" value="Nucleotide cyclase"/>
    <property type="match status" value="1"/>
</dbReference>
<dbReference type="GO" id="GO:1902201">
    <property type="term" value="P:negative regulation of bacterial-type flagellum-dependent cell motility"/>
    <property type="evidence" value="ECO:0007669"/>
    <property type="project" value="TreeGrafter"/>
</dbReference>
<dbReference type="GO" id="GO:0043709">
    <property type="term" value="P:cell adhesion involved in single-species biofilm formation"/>
    <property type="evidence" value="ECO:0007669"/>
    <property type="project" value="TreeGrafter"/>
</dbReference>
<dbReference type="InterPro" id="IPR050469">
    <property type="entry name" value="Diguanylate_Cyclase"/>
</dbReference>
<protein>
    <recommendedName>
        <fullName evidence="1">diguanylate cyclase</fullName>
        <ecNumber evidence="1">2.7.7.65</ecNumber>
    </recommendedName>
</protein>
<dbReference type="Gene3D" id="3.30.70.270">
    <property type="match status" value="1"/>
</dbReference>
<keyword evidence="6" id="KW-1185">Reference proteome</keyword>